<evidence type="ECO:0000313" key="1">
    <source>
        <dbReference type="EMBL" id="KRX13407.1"/>
    </source>
</evidence>
<name>A0A0V0RG70_9BILA</name>
<keyword evidence="2" id="KW-1185">Reference proteome</keyword>
<gene>
    <name evidence="1" type="ORF">T07_2674</name>
</gene>
<dbReference type="Proteomes" id="UP000054630">
    <property type="component" value="Unassembled WGS sequence"/>
</dbReference>
<sequence length="78" mass="8610">MLAFVLAVKQFYPYFVRTEVHGTHGPQLTAVAPQLLRTRRSSGALVRADGGVPVPMLMLYSGSRANSAEWGRRAKLPR</sequence>
<evidence type="ECO:0000313" key="2">
    <source>
        <dbReference type="Proteomes" id="UP000054630"/>
    </source>
</evidence>
<comment type="caution">
    <text evidence="1">The sequence shown here is derived from an EMBL/GenBank/DDBJ whole genome shotgun (WGS) entry which is preliminary data.</text>
</comment>
<organism evidence="1 2">
    <name type="scientific">Trichinella nelsoni</name>
    <dbReference type="NCBI Taxonomy" id="6336"/>
    <lineage>
        <taxon>Eukaryota</taxon>
        <taxon>Metazoa</taxon>
        <taxon>Ecdysozoa</taxon>
        <taxon>Nematoda</taxon>
        <taxon>Enoplea</taxon>
        <taxon>Dorylaimia</taxon>
        <taxon>Trichinellida</taxon>
        <taxon>Trichinellidae</taxon>
        <taxon>Trichinella</taxon>
    </lineage>
</organism>
<proteinExistence type="predicted"/>
<reference evidence="1 2" key="1">
    <citation type="submission" date="2015-01" db="EMBL/GenBank/DDBJ databases">
        <title>Evolution of Trichinella species and genotypes.</title>
        <authorList>
            <person name="Korhonen P.K."/>
            <person name="Edoardo P."/>
            <person name="Giuseppe L.R."/>
            <person name="Gasser R.B."/>
        </authorList>
    </citation>
    <scope>NUCLEOTIDE SEQUENCE [LARGE SCALE GENOMIC DNA]</scope>
    <source>
        <strain evidence="1">ISS37</strain>
    </source>
</reference>
<protein>
    <submittedName>
        <fullName evidence="1">Uncharacterized protein</fullName>
    </submittedName>
</protein>
<accession>A0A0V0RG70</accession>
<dbReference type="AlphaFoldDB" id="A0A0V0RG70"/>
<dbReference type="EMBL" id="JYDL01000203">
    <property type="protein sequence ID" value="KRX13407.1"/>
    <property type="molecule type" value="Genomic_DNA"/>
</dbReference>